<protein>
    <submittedName>
        <fullName evidence="1">Uncharacterized protein</fullName>
    </submittedName>
</protein>
<sequence>MESNTEIQKVNAIRSIFKYKYENILPIIVLLQVVHKRVRKAPYRKWTDNENESLINFLRDNRPLEKPTAQHYYKIFLNQTGSDLHWTLVRCKVKNLRLQYTKAKSWQNATGSGTMDNCDTTKNAIVRMCPRYDDLEDIFGYRELTSNCLVLDTEDIACTGSPEVATSSDIIVEEIVALPGPLVTPSTSKAVRKGIYSRTALSDVLNVHSSLLDAKKDRIEKEFKMRENELMLKEQQLLFDKEKF</sequence>
<dbReference type="OrthoDB" id="8015427at2759"/>
<name>A0A0K8VEL8_BACLA</name>
<accession>A0A0K8VEL8</accession>
<organism evidence="1">
    <name type="scientific">Bactrocera latifrons</name>
    <name type="common">Malaysian fruit fly</name>
    <name type="synonym">Chaetodacus latifrons</name>
    <dbReference type="NCBI Taxonomy" id="174628"/>
    <lineage>
        <taxon>Eukaryota</taxon>
        <taxon>Metazoa</taxon>
        <taxon>Ecdysozoa</taxon>
        <taxon>Arthropoda</taxon>
        <taxon>Hexapoda</taxon>
        <taxon>Insecta</taxon>
        <taxon>Pterygota</taxon>
        <taxon>Neoptera</taxon>
        <taxon>Endopterygota</taxon>
        <taxon>Diptera</taxon>
        <taxon>Brachycera</taxon>
        <taxon>Muscomorpha</taxon>
        <taxon>Tephritoidea</taxon>
        <taxon>Tephritidae</taxon>
        <taxon>Bactrocera</taxon>
        <taxon>Bactrocera</taxon>
    </lineage>
</organism>
<gene>
    <name evidence="1" type="ORF">c0_g1_i1</name>
</gene>
<proteinExistence type="predicted"/>
<evidence type="ECO:0000313" key="1">
    <source>
        <dbReference type="EMBL" id="JAI37399.1"/>
    </source>
</evidence>
<reference evidence="1" key="1">
    <citation type="submission" date="2015-06" db="EMBL/GenBank/DDBJ databases">
        <authorList>
            <person name="Hoefler B.C."/>
            <person name="Straight P.D."/>
        </authorList>
    </citation>
    <scope>NUCLEOTIDE SEQUENCE</scope>
</reference>
<dbReference type="AlphaFoldDB" id="A0A0K8VEL8"/>
<dbReference type="EMBL" id="GDHF01014915">
    <property type="protein sequence ID" value="JAI37399.1"/>
    <property type="molecule type" value="Transcribed_RNA"/>
</dbReference>